<organism evidence="7 8">
    <name type="scientific">Adiantum capillus-veneris</name>
    <name type="common">Maidenhair fern</name>
    <dbReference type="NCBI Taxonomy" id="13818"/>
    <lineage>
        <taxon>Eukaryota</taxon>
        <taxon>Viridiplantae</taxon>
        <taxon>Streptophyta</taxon>
        <taxon>Embryophyta</taxon>
        <taxon>Tracheophyta</taxon>
        <taxon>Polypodiopsida</taxon>
        <taxon>Polypodiidae</taxon>
        <taxon>Polypodiales</taxon>
        <taxon>Pteridineae</taxon>
        <taxon>Pteridaceae</taxon>
        <taxon>Vittarioideae</taxon>
        <taxon>Adiantum</taxon>
    </lineage>
</organism>
<accession>A0A9D4ZKW5</accession>
<dbReference type="EMBL" id="JABFUD020000005">
    <property type="protein sequence ID" value="KAI5079433.1"/>
    <property type="molecule type" value="Genomic_DNA"/>
</dbReference>
<comment type="cofactor">
    <cofactor evidence="5">
        <name>heme</name>
        <dbReference type="ChEBI" id="CHEBI:30413"/>
    </cofactor>
</comment>
<dbReference type="Proteomes" id="UP000886520">
    <property type="component" value="Chromosome 5"/>
</dbReference>
<dbReference type="SUPFAM" id="SSF48264">
    <property type="entry name" value="Cytochrome P450"/>
    <property type="match status" value="1"/>
</dbReference>
<evidence type="ECO:0008006" key="9">
    <source>
        <dbReference type="Google" id="ProtNLM"/>
    </source>
</evidence>
<dbReference type="InterPro" id="IPR036396">
    <property type="entry name" value="Cyt_P450_sf"/>
</dbReference>
<keyword evidence="5" id="KW-0349">Heme</keyword>
<sequence>MDVVKRRKQECIQTKNNGSNQHSDLLFRLLRVATQPQEEQPDSELKCKASEDKAAYENVGADMKSDELVRDMIISFLLAGRDTSSIALSWFFWLLTQHPHVEAAIYEEITRVVKASRKGRYACTRKLEFDGKHIVNVGDGSPGHGKEEEYVNANSKISTGEQHGDDEGNNHGMSDEVCDGDGSDRPSYEPFTYEELKEMRYLHAALQEAMRLYPPVPHDTKLVVEEDVLPDGTRLRAGAQLAYHAYAMGRMESIWGEDWERFRPERWIEPQQGRGSVSAFKWPVFQAGPRICLGKDMAMLQMKCVAAALIERFVMTLAEGFERPRYQLSFTLKMQQGLLVHFHPRRRA</sequence>
<dbReference type="OrthoDB" id="1470350at2759"/>
<name>A0A9D4ZKW5_ADICA</name>
<evidence type="ECO:0000256" key="4">
    <source>
        <dbReference type="ARBA" id="ARBA00023004"/>
    </source>
</evidence>
<feature type="binding site" description="axial binding residue" evidence="5">
    <location>
        <position position="292"/>
    </location>
    <ligand>
        <name>heme</name>
        <dbReference type="ChEBI" id="CHEBI:30413"/>
    </ligand>
    <ligandPart>
        <name>Fe</name>
        <dbReference type="ChEBI" id="CHEBI:18248"/>
    </ligandPart>
</feature>
<keyword evidence="4 5" id="KW-0408">Iron</keyword>
<gene>
    <name evidence="7" type="ORF">GOP47_0004912</name>
</gene>
<dbReference type="GO" id="GO:0005506">
    <property type="term" value="F:iron ion binding"/>
    <property type="evidence" value="ECO:0007669"/>
    <property type="project" value="InterPro"/>
</dbReference>
<evidence type="ECO:0000256" key="3">
    <source>
        <dbReference type="ARBA" id="ARBA00023002"/>
    </source>
</evidence>
<evidence type="ECO:0000256" key="2">
    <source>
        <dbReference type="ARBA" id="ARBA00022723"/>
    </source>
</evidence>
<dbReference type="PRINTS" id="PR00463">
    <property type="entry name" value="EP450I"/>
</dbReference>
<reference evidence="7 8" key="1">
    <citation type="submission" date="2021-01" db="EMBL/GenBank/DDBJ databases">
        <title>Adiantum capillus-veneris genome.</title>
        <authorList>
            <person name="Fang Y."/>
            <person name="Liao Q."/>
        </authorList>
    </citation>
    <scope>NUCLEOTIDE SEQUENCE [LARGE SCALE GENOMIC DNA]</scope>
    <source>
        <strain evidence="7">H3</strain>
        <tissue evidence="7">Leaf</tissue>
    </source>
</reference>
<feature type="region of interest" description="Disordered" evidence="6">
    <location>
        <begin position="158"/>
        <end position="185"/>
    </location>
</feature>
<evidence type="ECO:0000256" key="1">
    <source>
        <dbReference type="ARBA" id="ARBA00010617"/>
    </source>
</evidence>
<comment type="similarity">
    <text evidence="1">Belongs to the cytochrome P450 family.</text>
</comment>
<dbReference type="PRINTS" id="PR00385">
    <property type="entry name" value="P450"/>
</dbReference>
<evidence type="ECO:0000256" key="6">
    <source>
        <dbReference type="SAM" id="MobiDB-lite"/>
    </source>
</evidence>
<keyword evidence="2 5" id="KW-0479">Metal-binding</keyword>
<evidence type="ECO:0000313" key="8">
    <source>
        <dbReference type="Proteomes" id="UP000886520"/>
    </source>
</evidence>
<protein>
    <recommendedName>
        <fullName evidence="9">Cytochrome P450</fullName>
    </recommendedName>
</protein>
<evidence type="ECO:0000256" key="5">
    <source>
        <dbReference type="PIRSR" id="PIRSR602401-1"/>
    </source>
</evidence>
<dbReference type="Gene3D" id="1.10.630.10">
    <property type="entry name" value="Cytochrome P450"/>
    <property type="match status" value="2"/>
</dbReference>
<dbReference type="GO" id="GO:0020037">
    <property type="term" value="F:heme binding"/>
    <property type="evidence" value="ECO:0007669"/>
    <property type="project" value="InterPro"/>
</dbReference>
<keyword evidence="8" id="KW-1185">Reference proteome</keyword>
<dbReference type="InterPro" id="IPR002401">
    <property type="entry name" value="Cyt_P450_E_grp-I"/>
</dbReference>
<evidence type="ECO:0000313" key="7">
    <source>
        <dbReference type="EMBL" id="KAI5079433.1"/>
    </source>
</evidence>
<comment type="caution">
    <text evidence="7">The sequence shown here is derived from an EMBL/GenBank/DDBJ whole genome shotgun (WGS) entry which is preliminary data.</text>
</comment>
<dbReference type="PANTHER" id="PTHR24296">
    <property type="entry name" value="CYTOCHROME P450"/>
    <property type="match status" value="1"/>
</dbReference>
<keyword evidence="3" id="KW-0560">Oxidoreductase</keyword>
<dbReference type="GO" id="GO:0004497">
    <property type="term" value="F:monooxygenase activity"/>
    <property type="evidence" value="ECO:0007669"/>
    <property type="project" value="InterPro"/>
</dbReference>
<dbReference type="GO" id="GO:0016705">
    <property type="term" value="F:oxidoreductase activity, acting on paired donors, with incorporation or reduction of molecular oxygen"/>
    <property type="evidence" value="ECO:0007669"/>
    <property type="project" value="InterPro"/>
</dbReference>
<proteinExistence type="inferred from homology"/>
<dbReference type="Pfam" id="PF00067">
    <property type="entry name" value="p450"/>
    <property type="match status" value="2"/>
</dbReference>
<dbReference type="InterPro" id="IPR001128">
    <property type="entry name" value="Cyt_P450"/>
</dbReference>
<dbReference type="AlphaFoldDB" id="A0A9D4ZKW5"/>